<comment type="caution">
    <text evidence="1">The sequence shown here is derived from an EMBL/GenBank/DDBJ whole genome shotgun (WGS) entry which is preliminary data.</text>
</comment>
<protein>
    <recommendedName>
        <fullName evidence="3">Outer membrane protein beta-barrel domain-containing protein</fullName>
    </recommendedName>
</protein>
<dbReference type="Proteomes" id="UP001172082">
    <property type="component" value="Unassembled WGS sequence"/>
</dbReference>
<organism evidence="1 2">
    <name type="scientific">Splendidivirga corallicola</name>
    <dbReference type="NCBI Taxonomy" id="3051826"/>
    <lineage>
        <taxon>Bacteria</taxon>
        <taxon>Pseudomonadati</taxon>
        <taxon>Bacteroidota</taxon>
        <taxon>Cytophagia</taxon>
        <taxon>Cytophagales</taxon>
        <taxon>Splendidivirgaceae</taxon>
        <taxon>Splendidivirga</taxon>
    </lineage>
</organism>
<dbReference type="EMBL" id="JAUJEA010000007">
    <property type="protein sequence ID" value="MDN5203552.1"/>
    <property type="molecule type" value="Genomic_DNA"/>
</dbReference>
<gene>
    <name evidence="1" type="ORF">QQ008_19345</name>
</gene>
<sequence>MLRTLFIGLAMFATIPAFSQGSGGDYEYSSEIIWGINKNTNGGLIGGFILKYGRAVKDNYFETFGLELSNVKHPKEVRTQSITGNSFIWGKQNYLYAIRLQYGREKILFRKAPQQGVQINAFLAGGPTVGVVTPYYITVQTSLIESTSVPFNPNVHTNRRSILGAGTLFQGLGESQIKLGGNVKTGLNFEFGTFKRHVTGFEVGFMLEAFTEDIIIVPNAENRNIYPSAFITLFYGSRR</sequence>
<proteinExistence type="predicted"/>
<accession>A0ABT8KUA3</accession>
<dbReference type="RefSeq" id="WP_346753573.1">
    <property type="nucleotide sequence ID" value="NZ_JAUJEA010000007.1"/>
</dbReference>
<name>A0ABT8KUA3_9BACT</name>
<keyword evidence="2" id="KW-1185">Reference proteome</keyword>
<evidence type="ECO:0000313" key="1">
    <source>
        <dbReference type="EMBL" id="MDN5203552.1"/>
    </source>
</evidence>
<reference evidence="1" key="1">
    <citation type="submission" date="2023-06" db="EMBL/GenBank/DDBJ databases">
        <title>Genomic of Parafulvivirga corallium.</title>
        <authorList>
            <person name="Wang G."/>
        </authorList>
    </citation>
    <scope>NUCLEOTIDE SEQUENCE</scope>
    <source>
        <strain evidence="1">BMA10</strain>
    </source>
</reference>
<evidence type="ECO:0008006" key="3">
    <source>
        <dbReference type="Google" id="ProtNLM"/>
    </source>
</evidence>
<evidence type="ECO:0000313" key="2">
    <source>
        <dbReference type="Proteomes" id="UP001172082"/>
    </source>
</evidence>